<name>A0A1V9F5U2_9BACT</name>
<protein>
    <submittedName>
        <fullName evidence="1">Uncharacterized protein</fullName>
    </submittedName>
</protein>
<dbReference type="Proteomes" id="UP000192276">
    <property type="component" value="Unassembled WGS sequence"/>
</dbReference>
<evidence type="ECO:0000313" key="1">
    <source>
        <dbReference type="EMBL" id="OQP53642.1"/>
    </source>
</evidence>
<dbReference type="EMBL" id="LWBP01000210">
    <property type="protein sequence ID" value="OQP53642.1"/>
    <property type="molecule type" value="Genomic_DNA"/>
</dbReference>
<organism evidence="1 2">
    <name type="scientific">Niastella populi</name>
    <dbReference type="NCBI Taxonomy" id="550983"/>
    <lineage>
        <taxon>Bacteria</taxon>
        <taxon>Pseudomonadati</taxon>
        <taxon>Bacteroidota</taxon>
        <taxon>Chitinophagia</taxon>
        <taxon>Chitinophagales</taxon>
        <taxon>Chitinophagaceae</taxon>
        <taxon>Niastella</taxon>
    </lineage>
</organism>
<sequence length="152" mass="17393">MIYMPGASIYKLHSEDYLMFALCKTKSGFSVACDPFTRIAKDDRGVDVVVNALKVSLNTDDTKRLPDPQNWKEFEQNFLQKCGLKTLQPLQKAGTLLVEIYREDNYLVFLPTKRGEDANFEHKDRAEAVKVLFTASNKEIMQALEETFSKCE</sequence>
<accession>A0A1V9F5U2</accession>
<dbReference type="Gene3D" id="3.40.1590.10">
    <property type="entry name" value="NMB0488-like"/>
    <property type="match status" value="1"/>
</dbReference>
<proteinExistence type="predicted"/>
<dbReference type="STRING" id="550983.A4R26_06640"/>
<comment type="caution">
    <text evidence="1">The sequence shown here is derived from an EMBL/GenBank/DDBJ whole genome shotgun (WGS) entry which is preliminary data.</text>
</comment>
<reference evidence="2" key="1">
    <citation type="submission" date="2016-04" db="EMBL/GenBank/DDBJ databases">
        <authorList>
            <person name="Chen L."/>
            <person name="Zhuang W."/>
            <person name="Wang G."/>
        </authorList>
    </citation>
    <scope>NUCLEOTIDE SEQUENCE [LARGE SCALE GENOMIC DNA]</scope>
    <source>
        <strain evidence="2">208</strain>
    </source>
</reference>
<dbReference type="AlphaFoldDB" id="A0A1V9F5U2"/>
<dbReference type="SUPFAM" id="SSF160207">
    <property type="entry name" value="NMB0488-like"/>
    <property type="match status" value="1"/>
</dbReference>
<evidence type="ECO:0000313" key="2">
    <source>
        <dbReference type="Proteomes" id="UP000192276"/>
    </source>
</evidence>
<dbReference type="InterPro" id="IPR037891">
    <property type="entry name" value="Cdil-like_sf"/>
</dbReference>
<gene>
    <name evidence="1" type="ORF">A4R26_06640</name>
</gene>
<keyword evidence="2" id="KW-1185">Reference proteome</keyword>